<dbReference type="InterPro" id="IPR000953">
    <property type="entry name" value="Chromo/chromo_shadow_dom"/>
</dbReference>
<evidence type="ECO:0000313" key="4">
    <source>
        <dbReference type="Proteomes" id="UP000245956"/>
    </source>
</evidence>
<proteinExistence type="predicted"/>
<feature type="domain" description="Chromo" evidence="2">
    <location>
        <begin position="87"/>
        <end position="143"/>
    </location>
</feature>
<evidence type="ECO:0000313" key="3">
    <source>
        <dbReference type="EMBL" id="PWI65047.1"/>
    </source>
</evidence>
<sequence>MPALTDGPLSKRILLQTPWSPNVAVQEILCSVQTEHGQFLGVKIDLPMGDSWPGNADALHWLYRDKNGLRLWQEIQQRPRAADVSPPEIERVLAHYETQDNRVYYAIKWCHYACPTWELEEDLASYSNPITQYCLDLVRNVVQ</sequence>
<reference evidence="3 4" key="1">
    <citation type="journal article" date="2016" name="Front. Microbiol.">
        <title>Genome and transcriptome sequences reveal the specific parasitism of the nematophagous Purpureocillium lilacinum 36-1.</title>
        <authorList>
            <person name="Xie J."/>
            <person name="Li S."/>
            <person name="Mo C."/>
            <person name="Xiao X."/>
            <person name="Peng D."/>
            <person name="Wang G."/>
            <person name="Xiao Y."/>
        </authorList>
    </citation>
    <scope>NUCLEOTIDE SEQUENCE [LARGE SCALE GENOMIC DNA]</scope>
    <source>
        <strain evidence="3 4">36-1</strain>
    </source>
</reference>
<organism evidence="3 4">
    <name type="scientific">Purpureocillium lilacinum</name>
    <name type="common">Paecilomyces lilacinus</name>
    <dbReference type="NCBI Taxonomy" id="33203"/>
    <lineage>
        <taxon>Eukaryota</taxon>
        <taxon>Fungi</taxon>
        <taxon>Dikarya</taxon>
        <taxon>Ascomycota</taxon>
        <taxon>Pezizomycotina</taxon>
        <taxon>Sordariomycetes</taxon>
        <taxon>Hypocreomycetidae</taxon>
        <taxon>Hypocreales</taxon>
        <taxon>Ophiocordycipitaceae</taxon>
        <taxon>Purpureocillium</taxon>
    </lineage>
</organism>
<dbReference type="PROSITE" id="PS50013">
    <property type="entry name" value="CHROMO_2"/>
    <property type="match status" value="1"/>
</dbReference>
<comment type="subunit">
    <text evidence="1">Component of the NuA4 histone acetyltransferase complex.</text>
</comment>
<comment type="caution">
    <text evidence="3">The sequence shown here is derived from an EMBL/GenBank/DDBJ whole genome shotgun (WGS) entry which is preliminary data.</text>
</comment>
<gene>
    <name evidence="3" type="ORF">PCL_07459</name>
</gene>
<dbReference type="Gene3D" id="2.40.50.40">
    <property type="match status" value="1"/>
</dbReference>
<protein>
    <recommendedName>
        <fullName evidence="2">Chromo domain-containing protein</fullName>
    </recommendedName>
</protein>
<dbReference type="Proteomes" id="UP000245956">
    <property type="component" value="Unassembled WGS sequence"/>
</dbReference>
<dbReference type="EMBL" id="LCWV01000039">
    <property type="protein sequence ID" value="PWI65047.1"/>
    <property type="molecule type" value="Genomic_DNA"/>
</dbReference>
<dbReference type="SUPFAM" id="SSF54160">
    <property type="entry name" value="Chromo domain-like"/>
    <property type="match status" value="1"/>
</dbReference>
<dbReference type="GO" id="GO:0006338">
    <property type="term" value="P:chromatin remodeling"/>
    <property type="evidence" value="ECO:0007669"/>
    <property type="project" value="UniProtKB-ARBA"/>
</dbReference>
<dbReference type="AlphaFoldDB" id="A0A2U3DS17"/>
<accession>A0A2U3DS17</accession>
<evidence type="ECO:0000259" key="2">
    <source>
        <dbReference type="PROSITE" id="PS50013"/>
    </source>
</evidence>
<dbReference type="InterPro" id="IPR016197">
    <property type="entry name" value="Chromo-like_dom_sf"/>
</dbReference>
<name>A0A2U3DS17_PURLI</name>
<evidence type="ECO:0000256" key="1">
    <source>
        <dbReference type="ARBA" id="ARBA00011353"/>
    </source>
</evidence>